<gene>
    <name evidence="1" type="ordered locus">Memar_0213</name>
</gene>
<dbReference type="HOGENOM" id="CLU_2839406_0_0_2"/>
<sequence length="65" mass="7405">MRGLGGRHLSGFYVCYGEHTRIGRDNQILDLRRPDETLNDTLARLVESAKKATAHGRYRRSHGPQ</sequence>
<name>A3CRZ7_METMJ</name>
<dbReference type="Proteomes" id="UP000002146">
    <property type="component" value="Chromosome"/>
</dbReference>
<evidence type="ECO:0000313" key="1">
    <source>
        <dbReference type="EMBL" id="ABN56147.1"/>
    </source>
</evidence>
<accession>A3CRZ7</accession>
<protein>
    <submittedName>
        <fullName evidence="1">Uncharacterized protein</fullName>
    </submittedName>
</protein>
<dbReference type="STRING" id="368407.Memar_0213"/>
<dbReference type="EMBL" id="CP000562">
    <property type="protein sequence ID" value="ABN56147.1"/>
    <property type="molecule type" value="Genomic_DNA"/>
</dbReference>
<dbReference type="AlphaFoldDB" id="A3CRZ7"/>
<organism evidence="1 2">
    <name type="scientific">Methanoculleus marisnigri (strain ATCC 35101 / DSM 1498 / JR1)</name>
    <dbReference type="NCBI Taxonomy" id="368407"/>
    <lineage>
        <taxon>Archaea</taxon>
        <taxon>Methanobacteriati</taxon>
        <taxon>Methanobacteriota</taxon>
        <taxon>Stenosarchaea group</taxon>
        <taxon>Methanomicrobia</taxon>
        <taxon>Methanomicrobiales</taxon>
        <taxon>Methanomicrobiaceae</taxon>
        <taxon>Methanoculleus</taxon>
    </lineage>
</organism>
<reference evidence="1 2" key="1">
    <citation type="journal article" date="2009" name="Stand. Genomic Sci.">
        <title>Complete genome sequence of Methanoculleus marisnigri Romesser et al. 1981 type strain JR1.</title>
        <authorList>
            <person name="Anderson I.J."/>
            <person name="Sieprawska-Lupa M."/>
            <person name="Lapidus A."/>
            <person name="Nolan M."/>
            <person name="Copeland A."/>
            <person name="Glavina Del Rio T."/>
            <person name="Tice H."/>
            <person name="Dalin E."/>
            <person name="Barry K."/>
            <person name="Saunders E."/>
            <person name="Han C."/>
            <person name="Brettin T."/>
            <person name="Detter J.C."/>
            <person name="Bruce D."/>
            <person name="Mikhailova N."/>
            <person name="Pitluck S."/>
            <person name="Hauser L."/>
            <person name="Land M."/>
            <person name="Lucas S."/>
            <person name="Richardson P."/>
            <person name="Whitman W.B."/>
            <person name="Kyrpides N.C."/>
        </authorList>
    </citation>
    <scope>NUCLEOTIDE SEQUENCE [LARGE SCALE GENOMIC DNA]</scope>
    <source>
        <strain evidence="2">ATCC 35101 / DSM 1498 / JR1</strain>
    </source>
</reference>
<proteinExistence type="predicted"/>
<keyword evidence="2" id="KW-1185">Reference proteome</keyword>
<evidence type="ECO:0000313" key="2">
    <source>
        <dbReference type="Proteomes" id="UP000002146"/>
    </source>
</evidence>
<dbReference type="KEGG" id="mem:Memar_0213"/>